<proteinExistence type="predicted"/>
<feature type="compositionally biased region" description="Low complexity" evidence="1">
    <location>
        <begin position="171"/>
        <end position="191"/>
    </location>
</feature>
<evidence type="ECO:0000256" key="1">
    <source>
        <dbReference type="SAM" id="MobiDB-lite"/>
    </source>
</evidence>
<feature type="compositionally biased region" description="Low complexity" evidence="1">
    <location>
        <begin position="214"/>
        <end position="226"/>
    </location>
</feature>
<evidence type="ECO:0000313" key="3">
    <source>
        <dbReference type="Proteomes" id="UP000190637"/>
    </source>
</evidence>
<dbReference type="EMBL" id="FUWS01000006">
    <property type="protein sequence ID" value="SKA11708.1"/>
    <property type="molecule type" value="Genomic_DNA"/>
</dbReference>
<protein>
    <submittedName>
        <fullName evidence="2">Uncharacterized protein</fullName>
    </submittedName>
</protein>
<dbReference type="Proteomes" id="UP000190637">
    <property type="component" value="Unassembled WGS sequence"/>
</dbReference>
<feature type="region of interest" description="Disordered" evidence="1">
    <location>
        <begin position="124"/>
        <end position="226"/>
    </location>
</feature>
<keyword evidence="3" id="KW-1185">Reference proteome</keyword>
<accession>A0A1T4R7P3</accession>
<organism evidence="2 3">
    <name type="scientific">Marinactinospora thermotolerans DSM 45154</name>
    <dbReference type="NCBI Taxonomy" id="1122192"/>
    <lineage>
        <taxon>Bacteria</taxon>
        <taxon>Bacillati</taxon>
        <taxon>Actinomycetota</taxon>
        <taxon>Actinomycetes</taxon>
        <taxon>Streptosporangiales</taxon>
        <taxon>Nocardiopsidaceae</taxon>
        <taxon>Marinactinospora</taxon>
    </lineage>
</organism>
<gene>
    <name evidence="2" type="ORF">SAMN02745673_02571</name>
</gene>
<feature type="compositionally biased region" description="Basic and acidic residues" evidence="1">
    <location>
        <begin position="193"/>
        <end position="212"/>
    </location>
</feature>
<reference evidence="2 3" key="1">
    <citation type="submission" date="2017-02" db="EMBL/GenBank/DDBJ databases">
        <authorList>
            <person name="Peterson S.W."/>
        </authorList>
    </citation>
    <scope>NUCLEOTIDE SEQUENCE [LARGE SCALE GENOMIC DNA]</scope>
    <source>
        <strain evidence="2 3">DSM 45154</strain>
    </source>
</reference>
<sequence length="273" mass="27638">MACDGRTTQRGPRAVVAARAADGRISWRLLVLAGIAAAAWLLGAAPATADTLDEALLGDTTGAVEEATRALIPSTTTTGDPVTDLASHPIEVVDEIVAPAGIGPVADLAPVAALARHTRADVETAVTGVSDPAPGQPTTTAPRPETAPAHREPRPVPRQDGPETPRPSAPPLLAATTVETTPAATTATTGEVGHGRADLRDDTAGPERDLHRSPAQATAPAAPQQAGAPFTFVTGYLATVPEPRPAASGRAVIGGAERGMPHNPVDDPSFSPD</sequence>
<dbReference type="RefSeq" id="WP_078761877.1">
    <property type="nucleotide sequence ID" value="NZ_FUWS01000006.1"/>
</dbReference>
<evidence type="ECO:0000313" key="2">
    <source>
        <dbReference type="EMBL" id="SKA11708.1"/>
    </source>
</evidence>
<name>A0A1T4R7P3_9ACTN</name>
<feature type="compositionally biased region" description="Basic and acidic residues" evidence="1">
    <location>
        <begin position="148"/>
        <end position="163"/>
    </location>
</feature>
<dbReference type="AlphaFoldDB" id="A0A1T4R7P3"/>
<feature type="compositionally biased region" description="Low complexity" evidence="1">
    <location>
        <begin position="137"/>
        <end position="147"/>
    </location>
</feature>
<feature type="region of interest" description="Disordered" evidence="1">
    <location>
        <begin position="241"/>
        <end position="273"/>
    </location>
</feature>